<reference evidence="2" key="1">
    <citation type="journal article" date="2011" name="Nature">
        <title>Genome sequence and analysis of the tuber crop potato.</title>
        <authorList>
            <consortium name="The Potato Genome Sequencing Consortium"/>
        </authorList>
    </citation>
    <scope>NUCLEOTIDE SEQUENCE [LARGE SCALE GENOMIC DNA]</scope>
    <source>
        <strain evidence="2">cv. DM1-3 516 R44</strain>
    </source>
</reference>
<evidence type="ECO:0000313" key="2">
    <source>
        <dbReference type="Proteomes" id="UP000011115"/>
    </source>
</evidence>
<dbReference type="HOGENOM" id="CLU_910335_0_0_1"/>
<proteinExistence type="predicted"/>
<accession>M1E0N5</accession>
<reference evidence="1" key="2">
    <citation type="submission" date="2015-06" db="UniProtKB">
        <authorList>
            <consortium name="EnsemblPlants"/>
        </authorList>
    </citation>
    <scope>IDENTIFICATION</scope>
    <source>
        <strain evidence="1">DM1-3 516 R44</strain>
    </source>
</reference>
<dbReference type="AlphaFoldDB" id="M1E0N5"/>
<sequence>MYTVTCLRQRLLTCSSGVVLTKKLRLGYVIPAVQHYSTLAAGQGTPSLEWTASFGHDSEGTRYGTDAHLVHGTEVVEGTGHGTELVGGTDLQTALLGGYVMPVVEHYSTLVVGQGILSLEWTATFGHNSEGTRYGTDVVEGTGHGTELVGGTDLQTALLGGYVMPVVEHYSTLVVGQGILSLEWTATFGHNSEGTRYGTDVVEGTGHGTELVGGTDLQTALLGGYVMPVVEHYSTLVVGQGILSLEWTATFGHNSEGTRYGTDVVEGTGHGTDLVGGTDLVEWTDLVGWIEHVEGLLLDNNLDDAH</sequence>
<evidence type="ECO:0000313" key="1">
    <source>
        <dbReference type="EnsemblPlants" id="PGSC0003DMT400097454"/>
    </source>
</evidence>
<dbReference type="Proteomes" id="UP000011115">
    <property type="component" value="Unassembled WGS sequence"/>
</dbReference>
<dbReference type="EnsemblPlants" id="PGSC0003DMT400097454">
    <property type="protein sequence ID" value="PGSC0003DMT400097454"/>
    <property type="gene ID" value="PGSC0003DMG400047025"/>
</dbReference>
<protein>
    <submittedName>
        <fullName evidence="1">Uncharacterized protein</fullName>
    </submittedName>
</protein>
<dbReference type="PaxDb" id="4113-PGSC0003DMT400097454"/>
<keyword evidence="2" id="KW-1185">Reference proteome</keyword>
<dbReference type="InParanoid" id="M1E0N5"/>
<dbReference type="Gramene" id="PGSC0003DMT400097454">
    <property type="protein sequence ID" value="PGSC0003DMT400097454"/>
    <property type="gene ID" value="PGSC0003DMG400047025"/>
</dbReference>
<organism evidence="1 2">
    <name type="scientific">Solanum tuberosum</name>
    <name type="common">Potato</name>
    <dbReference type="NCBI Taxonomy" id="4113"/>
    <lineage>
        <taxon>Eukaryota</taxon>
        <taxon>Viridiplantae</taxon>
        <taxon>Streptophyta</taxon>
        <taxon>Embryophyta</taxon>
        <taxon>Tracheophyta</taxon>
        <taxon>Spermatophyta</taxon>
        <taxon>Magnoliopsida</taxon>
        <taxon>eudicotyledons</taxon>
        <taxon>Gunneridae</taxon>
        <taxon>Pentapetalae</taxon>
        <taxon>asterids</taxon>
        <taxon>lamiids</taxon>
        <taxon>Solanales</taxon>
        <taxon>Solanaceae</taxon>
        <taxon>Solanoideae</taxon>
        <taxon>Solaneae</taxon>
        <taxon>Solanum</taxon>
    </lineage>
</organism>
<name>M1E0N5_SOLTU</name>